<feature type="transmembrane region" description="Helical" evidence="9">
    <location>
        <begin position="1263"/>
        <end position="1285"/>
    </location>
</feature>
<dbReference type="InterPro" id="IPR034001">
    <property type="entry name" value="ABCG_PDR_1"/>
</dbReference>
<evidence type="ECO:0000256" key="1">
    <source>
        <dbReference type="ARBA" id="ARBA00004141"/>
    </source>
</evidence>
<feature type="transmembrane region" description="Helical" evidence="9">
    <location>
        <begin position="590"/>
        <end position="614"/>
    </location>
</feature>
<evidence type="ECO:0000256" key="6">
    <source>
        <dbReference type="ARBA" id="ARBA00022840"/>
    </source>
</evidence>
<keyword evidence="7 9" id="KW-1133">Transmembrane helix</keyword>
<keyword evidence="5" id="KW-0547">Nucleotide-binding</keyword>
<feature type="transmembrane region" description="Helical" evidence="9">
    <location>
        <begin position="1292"/>
        <end position="1314"/>
    </location>
</feature>
<feature type="transmembrane region" description="Helical" evidence="9">
    <location>
        <begin position="478"/>
        <end position="500"/>
    </location>
</feature>
<dbReference type="Gene3D" id="3.40.50.300">
    <property type="entry name" value="P-loop containing nucleotide triphosphate hydrolases"/>
    <property type="match status" value="2"/>
</dbReference>
<gene>
    <name evidence="11" type="ORF">BCR33DRAFT_712542</name>
</gene>
<evidence type="ECO:0000256" key="8">
    <source>
        <dbReference type="ARBA" id="ARBA00023136"/>
    </source>
</evidence>
<dbReference type="Pfam" id="PF14510">
    <property type="entry name" value="ABC_trans_N"/>
    <property type="match status" value="1"/>
</dbReference>
<dbReference type="InterPro" id="IPR043926">
    <property type="entry name" value="ABCG_dom"/>
</dbReference>
<dbReference type="InterPro" id="IPR003593">
    <property type="entry name" value="AAA+_ATPase"/>
</dbReference>
<dbReference type="PROSITE" id="PS00211">
    <property type="entry name" value="ABC_TRANSPORTER_1"/>
    <property type="match status" value="1"/>
</dbReference>
<keyword evidence="3" id="KW-0813">Transport</keyword>
<feature type="transmembrane region" description="Helical" evidence="9">
    <location>
        <begin position="553"/>
        <end position="578"/>
    </location>
</feature>
<dbReference type="SMART" id="SM00382">
    <property type="entry name" value="AAA"/>
    <property type="match status" value="2"/>
</dbReference>
<evidence type="ECO:0000256" key="7">
    <source>
        <dbReference type="ARBA" id="ARBA00022989"/>
    </source>
</evidence>
<feature type="transmembrane region" description="Helical" evidence="9">
    <location>
        <begin position="620"/>
        <end position="640"/>
    </location>
</feature>
<evidence type="ECO:0000256" key="9">
    <source>
        <dbReference type="SAM" id="Phobius"/>
    </source>
</evidence>
<dbReference type="Pfam" id="PF19055">
    <property type="entry name" value="ABC2_membrane_7"/>
    <property type="match status" value="1"/>
</dbReference>
<comment type="caution">
    <text evidence="11">The sequence shown here is derived from an EMBL/GenBank/DDBJ whole genome shotgun (WGS) entry which is preliminary data.</text>
</comment>
<dbReference type="PROSITE" id="PS50893">
    <property type="entry name" value="ABC_TRANSPORTER_2"/>
    <property type="match status" value="2"/>
</dbReference>
<comment type="subcellular location">
    <subcellularLocation>
        <location evidence="1">Membrane</location>
        <topology evidence="1">Multi-pass membrane protein</topology>
    </subcellularLocation>
</comment>
<evidence type="ECO:0000313" key="11">
    <source>
        <dbReference type="EMBL" id="ORY51499.1"/>
    </source>
</evidence>
<dbReference type="InterPro" id="IPR029481">
    <property type="entry name" value="ABC_trans_N"/>
</dbReference>
<dbReference type="CDD" id="cd03233">
    <property type="entry name" value="ABCG_PDR_domain1"/>
    <property type="match status" value="1"/>
</dbReference>
<keyword evidence="4 9" id="KW-0812">Transmembrane</keyword>
<dbReference type="GO" id="GO:0005524">
    <property type="term" value="F:ATP binding"/>
    <property type="evidence" value="ECO:0007669"/>
    <property type="project" value="UniProtKB-KW"/>
</dbReference>
<dbReference type="Pfam" id="PF06422">
    <property type="entry name" value="PDR_CDR"/>
    <property type="match status" value="2"/>
</dbReference>
<evidence type="ECO:0000256" key="4">
    <source>
        <dbReference type="ARBA" id="ARBA00022692"/>
    </source>
</evidence>
<dbReference type="FunFam" id="3.40.50.300:FF:000054">
    <property type="entry name" value="ABC multidrug transporter atrF"/>
    <property type="match status" value="1"/>
</dbReference>
<feature type="domain" description="ABC transporter" evidence="10">
    <location>
        <begin position="804"/>
        <end position="1051"/>
    </location>
</feature>
<feature type="transmembrane region" description="Helical" evidence="9">
    <location>
        <begin position="647"/>
        <end position="666"/>
    </location>
</feature>
<evidence type="ECO:0000313" key="12">
    <source>
        <dbReference type="Proteomes" id="UP000193642"/>
    </source>
</evidence>
<accession>A0A1Y2CWU7</accession>
<keyword evidence="8 9" id="KW-0472">Membrane</keyword>
<feature type="transmembrane region" description="Helical" evidence="9">
    <location>
        <begin position="1226"/>
        <end position="1251"/>
    </location>
</feature>
<protein>
    <recommendedName>
        <fullName evidence="10">ABC transporter domain-containing protein</fullName>
    </recommendedName>
</protein>
<feature type="transmembrane region" description="Helical" evidence="9">
    <location>
        <begin position="728"/>
        <end position="749"/>
    </location>
</feature>
<feature type="transmembrane region" description="Helical" evidence="9">
    <location>
        <begin position="512"/>
        <end position="533"/>
    </location>
</feature>
<evidence type="ECO:0000259" key="10">
    <source>
        <dbReference type="PROSITE" id="PS50893"/>
    </source>
</evidence>
<dbReference type="SUPFAM" id="SSF52540">
    <property type="entry name" value="P-loop containing nucleoside triphosphate hydrolases"/>
    <property type="match status" value="2"/>
</dbReference>
<dbReference type="Pfam" id="PF01061">
    <property type="entry name" value="ABC2_membrane"/>
    <property type="match status" value="2"/>
</dbReference>
<dbReference type="STRING" id="329046.A0A1Y2CWU7"/>
<dbReference type="CDD" id="cd03232">
    <property type="entry name" value="ABCG_PDR_domain2"/>
    <property type="match status" value="1"/>
</dbReference>
<evidence type="ECO:0000256" key="2">
    <source>
        <dbReference type="ARBA" id="ARBA00006012"/>
    </source>
</evidence>
<evidence type="ECO:0000256" key="5">
    <source>
        <dbReference type="ARBA" id="ARBA00022741"/>
    </source>
</evidence>
<dbReference type="InterPro" id="IPR034003">
    <property type="entry name" value="ABCG_PDR_2"/>
</dbReference>
<feature type="transmembrane region" description="Helical" evidence="9">
    <location>
        <begin position="1416"/>
        <end position="1434"/>
    </location>
</feature>
<dbReference type="OrthoDB" id="245989at2759"/>
<evidence type="ECO:0000256" key="3">
    <source>
        <dbReference type="ARBA" id="ARBA00022448"/>
    </source>
</evidence>
<dbReference type="EMBL" id="MCGO01000005">
    <property type="protein sequence ID" value="ORY51499.1"/>
    <property type="molecule type" value="Genomic_DNA"/>
</dbReference>
<dbReference type="InterPro" id="IPR003439">
    <property type="entry name" value="ABC_transporter-like_ATP-bd"/>
</dbReference>
<dbReference type="InterPro" id="IPR010929">
    <property type="entry name" value="PDR_CDR_ABC"/>
</dbReference>
<keyword evidence="12" id="KW-1185">Reference proteome</keyword>
<feature type="domain" description="ABC transporter" evidence="10">
    <location>
        <begin position="127"/>
        <end position="376"/>
    </location>
</feature>
<dbReference type="GO" id="GO:0140359">
    <property type="term" value="F:ABC-type transporter activity"/>
    <property type="evidence" value="ECO:0007669"/>
    <property type="project" value="InterPro"/>
</dbReference>
<dbReference type="GO" id="GO:0016020">
    <property type="term" value="C:membrane"/>
    <property type="evidence" value="ECO:0007669"/>
    <property type="project" value="UniProtKB-SubCell"/>
</dbReference>
<comment type="similarity">
    <text evidence="2">Belongs to the ABC transporter superfamily. ABCG family. PDR (TC 3.A.1.205) subfamily.</text>
</comment>
<dbReference type="InterPro" id="IPR013525">
    <property type="entry name" value="ABC2_TM"/>
</dbReference>
<feature type="transmembrane region" description="Helical" evidence="9">
    <location>
        <begin position="1153"/>
        <end position="1172"/>
    </location>
</feature>
<dbReference type="Proteomes" id="UP000193642">
    <property type="component" value="Unassembled WGS sequence"/>
</dbReference>
<dbReference type="Pfam" id="PF00005">
    <property type="entry name" value="ABC_tran"/>
    <property type="match status" value="2"/>
</dbReference>
<organism evidence="11 12">
    <name type="scientific">Rhizoclosmatium globosum</name>
    <dbReference type="NCBI Taxonomy" id="329046"/>
    <lineage>
        <taxon>Eukaryota</taxon>
        <taxon>Fungi</taxon>
        <taxon>Fungi incertae sedis</taxon>
        <taxon>Chytridiomycota</taxon>
        <taxon>Chytridiomycota incertae sedis</taxon>
        <taxon>Chytridiomycetes</taxon>
        <taxon>Chytridiales</taxon>
        <taxon>Chytriomycetaceae</taxon>
        <taxon>Rhizoclosmatium</taxon>
    </lineage>
</organism>
<sequence length="1441" mass="159830">MDIREETNEDVRAVISPVESVQQPDKQAIFDEMKADAQRNSRYDMADAESFKSIADMMQDPRADPKSKDFDTAFFQRAVRQYVNGKGLEFSEMPIAFRNLNVVGNSLQDASIQTVGTTVVGAIQPLIQIANYIKKTSDTLFPAKHVEKDIIRSITGVLKPGECVLVIGRPGSGCSSLLRTFSNQTRSFKEIRGEIMYSGFSSKEIHEKFRGEVVYSEEGDPHYPSLTVRQTLDFALNCKVISPTIRAKIIEVTLKMYGLVNCQNTVVGDSTLRGVSGGEKKRVSLAEATVIGGSAGIFDGCTKGLDAASSLDFVKALRAFADYQNRTVVASCYQASDAMYNLFDKVIVLAEGHCCFFGPTQDAVKYFEDLGFPKHPRDTSAEYLTTCVSSGKISPKDLFDKYKSSRYGKVNEAEAERYLAPDHNEKARSLFFERIVARRKLQGSKGKQLDSLYAVPLSTQALMLLRREVQIIRGNSGAIIMSTIFNLLMAVIVGSVFYQIPATSAGAFTRGGAIYFGLLFNAVSAFAEIPKVIDGRTILYKHLDMALYRPSTHFLAQSVFEFLVSAVRILFFSLILYFMVGLQPNAEKFFIFYLSIILTQQAFGFMLKIFGFLAAEKHEAINHAAIVLILCTMYAGYMIPIHDMKPWFGWILYINPVGYGFLTIMINEFEGLDLACAGTSLVPAYIPPYYTNPAYQTCTLQGSVPGSPVVHGLDYLSSALSINTDMKWWNLLINLGFIVIFMILDCIVLETVQHGKAGLSVKLFKPANAKDISTPTRKEKQKQHDYESIKIDGSKEDIDALNTLTWSDIKYYVPHPKEKGKTLQLLNGVNGYAVPGTMTALMGSSGAGKTTLLDVVARRKTIGTIEGEIWVGPSSPGPEYLKISGYCEQMDVHTKEATVREALEFAAFLRQPASVSIQDKREYVNEVIKLLEMEDLENALVGDLDSGVGLSMEERKRLTIGIELVAKPKIIFLDEPTSGLDAQAATNIIRLLRNLTLQGYALVVTIHQPSAMLFKEFDRLLLLGRGGKTIYFGELGPDCQTMLNYFEKTGAAKCDPTANPAEYILDSIGAGVGHTTNTIDWFEAWKASPECARESQILDAIKQRAIDFASHHTGDLDKLKHRLNADVPSGGYVYGMVMKRMFRSFWRDPNYNVGRVTFQIAIALLLGLTFFQCEPTPAGAQNRIFALFQTSTLGVVVIKLVIPTLLDQRSVALREQSQGAYGPRAFGLAITTAEIPFAIVASTAFFLLFYWTVGLNATTDNTGYFYAILTAFTLWSVSFGQLIAAAVPNYGVAAAILPILTSILSLFCGVTISYDEMPGFYKNWLYWIDPYHYLIEGMMVNDLGGLSIHCDEKSFVNVPIPANTTCGKYFAPYLHVAPGKLVDPNAVGTCTYCPMQTGDNIFHSLGWSYDNRWRNFGLLIAFWIFNRVLTAIFIQRFKVAR</sequence>
<name>A0A1Y2CWU7_9FUNG</name>
<dbReference type="PANTHER" id="PTHR19241">
    <property type="entry name" value="ATP-BINDING CASSETTE TRANSPORTER"/>
    <property type="match status" value="1"/>
</dbReference>
<proteinExistence type="inferred from homology"/>
<dbReference type="GO" id="GO:0016887">
    <property type="term" value="F:ATP hydrolysis activity"/>
    <property type="evidence" value="ECO:0007669"/>
    <property type="project" value="InterPro"/>
</dbReference>
<reference evidence="11 12" key="1">
    <citation type="submission" date="2016-07" db="EMBL/GenBank/DDBJ databases">
        <title>Pervasive Adenine N6-methylation of Active Genes in Fungi.</title>
        <authorList>
            <consortium name="DOE Joint Genome Institute"/>
            <person name="Mondo S.J."/>
            <person name="Dannebaum R.O."/>
            <person name="Kuo R.C."/>
            <person name="Labutti K."/>
            <person name="Haridas S."/>
            <person name="Kuo A."/>
            <person name="Salamov A."/>
            <person name="Ahrendt S.R."/>
            <person name="Lipzen A."/>
            <person name="Sullivan W."/>
            <person name="Andreopoulos W.B."/>
            <person name="Clum A."/>
            <person name="Lindquist E."/>
            <person name="Daum C."/>
            <person name="Ramamoorthy G.K."/>
            <person name="Gryganskyi A."/>
            <person name="Culley D."/>
            <person name="Magnuson J.K."/>
            <person name="James T.Y."/>
            <person name="O'Malley M.A."/>
            <person name="Stajich J.E."/>
            <person name="Spatafora J.W."/>
            <person name="Visel A."/>
            <person name="Grigoriev I.V."/>
        </authorList>
    </citation>
    <scope>NUCLEOTIDE SEQUENCE [LARGE SCALE GENOMIC DNA]</scope>
    <source>
        <strain evidence="11 12">JEL800</strain>
    </source>
</reference>
<feature type="transmembrane region" description="Helical" evidence="9">
    <location>
        <begin position="1184"/>
        <end position="1206"/>
    </location>
</feature>
<dbReference type="InterPro" id="IPR027417">
    <property type="entry name" value="P-loop_NTPase"/>
</dbReference>
<keyword evidence="6" id="KW-0067">ATP-binding</keyword>
<dbReference type="InterPro" id="IPR017871">
    <property type="entry name" value="ABC_transporter-like_CS"/>
</dbReference>